<dbReference type="Gene3D" id="3.40.220.10">
    <property type="entry name" value="Leucine Aminopeptidase, subunit E, domain 1"/>
    <property type="match status" value="1"/>
</dbReference>
<name>A0A1E3B5M1_ASPCR</name>
<dbReference type="AlphaFoldDB" id="A0A1E3B5M1"/>
<dbReference type="VEuPathDB" id="FungiDB:SI65_08238"/>
<organism evidence="1 2">
    <name type="scientific">Aspergillus cristatus</name>
    <name type="common">Chinese Fuzhuan brick tea-fermentation fungus</name>
    <name type="synonym">Eurotium cristatum</name>
    <dbReference type="NCBI Taxonomy" id="573508"/>
    <lineage>
        <taxon>Eukaryota</taxon>
        <taxon>Fungi</taxon>
        <taxon>Dikarya</taxon>
        <taxon>Ascomycota</taxon>
        <taxon>Pezizomycotina</taxon>
        <taxon>Eurotiomycetes</taxon>
        <taxon>Eurotiomycetidae</taxon>
        <taxon>Eurotiales</taxon>
        <taxon>Aspergillaceae</taxon>
        <taxon>Aspergillus</taxon>
        <taxon>Aspergillus subgen. Aspergillus</taxon>
    </lineage>
</organism>
<dbReference type="OrthoDB" id="2155246at2759"/>
<dbReference type="InterPro" id="IPR043472">
    <property type="entry name" value="Macro_dom-like"/>
</dbReference>
<protein>
    <submittedName>
        <fullName evidence="1">ADP-ribose 1''-phosphate phosphatase</fullName>
    </submittedName>
</protein>
<accession>A0A1E3B5M1</accession>
<proteinExistence type="predicted"/>
<evidence type="ECO:0000313" key="1">
    <source>
        <dbReference type="EMBL" id="ODM16239.1"/>
    </source>
</evidence>
<dbReference type="EMBL" id="JXNT01000012">
    <property type="protein sequence ID" value="ODM16239.1"/>
    <property type="molecule type" value="Genomic_DNA"/>
</dbReference>
<dbReference type="SUPFAM" id="SSF52949">
    <property type="entry name" value="Macro domain-like"/>
    <property type="match status" value="1"/>
</dbReference>
<sequence>MSTVTEIEGDLFDAPDGAALIHACNCQGSWGAGIAEAFRDRYPAAYAIYRSHCLKYSRRKPQYKTVESTDPKGKPVKFRLPTGTALLIPPQEKDYKAQDDEKERQDGKKHWIICLFTSRGYGKRLSRPATILAYTDFAVADLKEQLQGRGERGEGEGEGNIEPPSELWSCRFNSGLFDVEWGRSRRVLEEAGLEVTVVRPPGDEL</sequence>
<dbReference type="InterPro" id="IPR050892">
    <property type="entry name" value="ADP-ribose_metab_enzymes"/>
</dbReference>
<evidence type="ECO:0000313" key="2">
    <source>
        <dbReference type="Proteomes" id="UP000094569"/>
    </source>
</evidence>
<dbReference type="PANTHER" id="PTHR12521:SF0">
    <property type="entry name" value="ADP-RIBOSE GLYCOHYDROLASE OARD1"/>
    <property type="match status" value="1"/>
</dbReference>
<reference evidence="1 2" key="1">
    <citation type="journal article" date="2016" name="BMC Genomics">
        <title>Comparative genomic and transcriptomic analyses of the Fuzhuan brick tea-fermentation fungus Aspergillus cristatus.</title>
        <authorList>
            <person name="Ge Y."/>
            <person name="Wang Y."/>
            <person name="Liu Y."/>
            <person name="Tan Y."/>
            <person name="Ren X."/>
            <person name="Zhang X."/>
            <person name="Hyde K.D."/>
            <person name="Liu Y."/>
            <person name="Liu Z."/>
        </authorList>
    </citation>
    <scope>NUCLEOTIDE SEQUENCE [LARGE SCALE GENOMIC DNA]</scope>
    <source>
        <strain evidence="1 2">GZAAS20.1005</strain>
    </source>
</reference>
<dbReference type="Proteomes" id="UP000094569">
    <property type="component" value="Unassembled WGS sequence"/>
</dbReference>
<comment type="caution">
    <text evidence="1">The sequence shown here is derived from an EMBL/GenBank/DDBJ whole genome shotgun (WGS) entry which is preliminary data.</text>
</comment>
<dbReference type="PANTHER" id="PTHR12521">
    <property type="entry name" value="PROTEIN C6ORF130"/>
    <property type="match status" value="1"/>
</dbReference>
<gene>
    <name evidence="1" type="ORF">SI65_08238</name>
</gene>
<dbReference type="GO" id="GO:0140291">
    <property type="term" value="P:peptidyl-glutamate ADP-deribosylation"/>
    <property type="evidence" value="ECO:0007669"/>
    <property type="project" value="TreeGrafter"/>
</dbReference>
<dbReference type="STRING" id="573508.A0A1E3B5M1"/>
<keyword evidence="2" id="KW-1185">Reference proteome</keyword>